<feature type="signal peptide" evidence="2">
    <location>
        <begin position="1"/>
        <end position="21"/>
    </location>
</feature>
<dbReference type="RefSeq" id="WP_076787461.1">
    <property type="nucleotide sequence ID" value="NZ_CP015493.1"/>
</dbReference>
<dbReference type="Pfam" id="PF03413">
    <property type="entry name" value="PepSY"/>
    <property type="match status" value="2"/>
</dbReference>
<name>A0A385AFY4_LATCU</name>
<evidence type="ECO:0000256" key="2">
    <source>
        <dbReference type="SAM" id="SignalP"/>
    </source>
</evidence>
<evidence type="ECO:0000256" key="1">
    <source>
        <dbReference type="SAM" id="MobiDB-lite"/>
    </source>
</evidence>
<dbReference type="Proteomes" id="UP000257607">
    <property type="component" value="Chromosome"/>
</dbReference>
<keyword evidence="2" id="KW-0732">Signal</keyword>
<feature type="chain" id="PRO_5039011001" description="PepSY domain-containing protein" evidence="2">
    <location>
        <begin position="22"/>
        <end position="190"/>
    </location>
</feature>
<accession>A0A385AFY4</accession>
<proteinExistence type="predicted"/>
<reference evidence="4 5" key="1">
    <citation type="submission" date="2018-07" db="EMBL/GenBank/DDBJ databases">
        <title>Lactobacillus curvatus genome sequence.</title>
        <authorList>
            <person name="Prechtl R."/>
        </authorList>
    </citation>
    <scope>NUCLEOTIDE SEQUENCE [LARGE SCALE GENOMIC DNA]</scope>
    <source>
        <strain evidence="4 5">TMW 1.1928</strain>
    </source>
</reference>
<organism evidence="4 5">
    <name type="scientific">Latilactobacillus curvatus</name>
    <name type="common">Lactobacillus curvatus</name>
    <dbReference type="NCBI Taxonomy" id="28038"/>
    <lineage>
        <taxon>Bacteria</taxon>
        <taxon>Bacillati</taxon>
        <taxon>Bacillota</taxon>
        <taxon>Bacilli</taxon>
        <taxon>Lactobacillales</taxon>
        <taxon>Lactobacillaceae</taxon>
        <taxon>Latilactobacillus</taxon>
    </lineage>
</organism>
<dbReference type="InterPro" id="IPR025711">
    <property type="entry name" value="PepSY"/>
</dbReference>
<evidence type="ECO:0000313" key="5">
    <source>
        <dbReference type="Proteomes" id="UP000257607"/>
    </source>
</evidence>
<dbReference type="PROSITE" id="PS51257">
    <property type="entry name" value="PROKAR_LIPOPROTEIN"/>
    <property type="match status" value="1"/>
</dbReference>
<feature type="domain" description="PepSY" evidence="3">
    <location>
        <begin position="46"/>
        <end position="100"/>
    </location>
</feature>
<gene>
    <name evidence="4" type="ORF">DT351_09465</name>
</gene>
<evidence type="ECO:0000259" key="3">
    <source>
        <dbReference type="Pfam" id="PF03413"/>
    </source>
</evidence>
<feature type="domain" description="PepSY" evidence="3">
    <location>
        <begin position="130"/>
        <end position="187"/>
    </location>
</feature>
<evidence type="ECO:0000313" key="4">
    <source>
        <dbReference type="EMBL" id="AXN36547.1"/>
    </source>
</evidence>
<sequence>MRKTTIIVSLVTLGLLTGCTANQTKHSAPPAQKESTSPQQTVQAPKVTLEKARELYAKQYPASDLTEVELKQWGNQMFYELTGMNDNEELHMHVDARTGATSRLSKEALDADEQNDVERHQKQLAFDQLLTPQQALQKAQQYSTGNVIKWSLEKDDGRTVWEVEGHQKQQKMQVKLDAETGALIEKEMDD</sequence>
<dbReference type="Gene3D" id="3.10.450.40">
    <property type="match status" value="2"/>
</dbReference>
<protein>
    <recommendedName>
        <fullName evidence="3">PepSY domain-containing protein</fullName>
    </recommendedName>
</protein>
<dbReference type="AlphaFoldDB" id="A0A385AFY4"/>
<feature type="region of interest" description="Disordered" evidence="1">
    <location>
        <begin position="23"/>
        <end position="44"/>
    </location>
</feature>
<dbReference type="EMBL" id="CP031003">
    <property type="protein sequence ID" value="AXN36547.1"/>
    <property type="molecule type" value="Genomic_DNA"/>
</dbReference>
<feature type="compositionally biased region" description="Polar residues" evidence="1">
    <location>
        <begin position="33"/>
        <end position="43"/>
    </location>
</feature>